<reference evidence="2" key="1">
    <citation type="journal article" date="2014" name="Int. J. Syst. Evol. Microbiol.">
        <title>Complete genome sequence of Corynebacterium casei LMG S-19264T (=DSM 44701T), isolated from a smear-ripened cheese.</title>
        <authorList>
            <consortium name="US DOE Joint Genome Institute (JGI-PGF)"/>
            <person name="Walter F."/>
            <person name="Albersmeier A."/>
            <person name="Kalinowski J."/>
            <person name="Ruckert C."/>
        </authorList>
    </citation>
    <scope>NUCLEOTIDE SEQUENCE</scope>
    <source>
        <strain evidence="2">JCM 4122</strain>
    </source>
</reference>
<feature type="region of interest" description="Disordered" evidence="1">
    <location>
        <begin position="1"/>
        <end position="74"/>
    </location>
</feature>
<feature type="compositionally biased region" description="Basic and acidic residues" evidence="1">
    <location>
        <begin position="63"/>
        <end position="74"/>
    </location>
</feature>
<sequence length="74" mass="8059">MHPTYRRHGDSPDPLPNPREPPLPRHRHDPAATPEDRPPKGGKEPDGEAERGRARGGTGRWDGGGRESGGRVLP</sequence>
<gene>
    <name evidence="2" type="ORF">GCM10017667_74250</name>
</gene>
<keyword evidence="3" id="KW-1185">Reference proteome</keyword>
<feature type="compositionally biased region" description="Basic and acidic residues" evidence="1">
    <location>
        <begin position="34"/>
        <end position="53"/>
    </location>
</feature>
<dbReference type="Proteomes" id="UP000632849">
    <property type="component" value="Unassembled WGS sequence"/>
</dbReference>
<reference evidence="2" key="2">
    <citation type="submission" date="2020-09" db="EMBL/GenBank/DDBJ databases">
        <authorList>
            <person name="Sun Q."/>
            <person name="Ohkuma M."/>
        </authorList>
    </citation>
    <scope>NUCLEOTIDE SEQUENCE</scope>
    <source>
        <strain evidence="2">JCM 4122</strain>
    </source>
</reference>
<evidence type="ECO:0000256" key="1">
    <source>
        <dbReference type="SAM" id="MobiDB-lite"/>
    </source>
</evidence>
<protein>
    <submittedName>
        <fullName evidence="2">Uncharacterized protein</fullName>
    </submittedName>
</protein>
<evidence type="ECO:0000313" key="2">
    <source>
        <dbReference type="EMBL" id="GHG26825.1"/>
    </source>
</evidence>
<accession>A0A919ESM7</accession>
<evidence type="ECO:0000313" key="3">
    <source>
        <dbReference type="Proteomes" id="UP000632849"/>
    </source>
</evidence>
<comment type="caution">
    <text evidence="2">The sequence shown here is derived from an EMBL/GenBank/DDBJ whole genome shotgun (WGS) entry which is preliminary data.</text>
</comment>
<dbReference type="AlphaFoldDB" id="A0A919ESM7"/>
<proteinExistence type="predicted"/>
<organism evidence="2 3">
    <name type="scientific">Streptomyces filamentosus</name>
    <name type="common">Streptomyces roseosporus</name>
    <dbReference type="NCBI Taxonomy" id="67294"/>
    <lineage>
        <taxon>Bacteria</taxon>
        <taxon>Bacillati</taxon>
        <taxon>Actinomycetota</taxon>
        <taxon>Actinomycetes</taxon>
        <taxon>Kitasatosporales</taxon>
        <taxon>Streptomycetaceae</taxon>
        <taxon>Streptomyces</taxon>
    </lineage>
</organism>
<name>A0A919ESM7_STRFL</name>
<dbReference type="EMBL" id="BNBE01000004">
    <property type="protein sequence ID" value="GHG26825.1"/>
    <property type="molecule type" value="Genomic_DNA"/>
</dbReference>